<dbReference type="InterPro" id="IPR005182">
    <property type="entry name" value="YdbS-like_PH"/>
</dbReference>
<feature type="domain" description="YdbS-like PH" evidence="1">
    <location>
        <begin position="66"/>
        <end position="137"/>
    </location>
</feature>
<dbReference type="Proteomes" id="UP001622690">
    <property type="component" value="Chromosome"/>
</dbReference>
<name>A0ABZ1J8I2_9ACTN</name>
<dbReference type="InterPro" id="IPR018649">
    <property type="entry name" value="SHOCT"/>
</dbReference>
<protein>
    <submittedName>
        <fullName evidence="3">PH domain-containing protein</fullName>
    </submittedName>
</protein>
<reference evidence="3 4" key="1">
    <citation type="submission" date="2022-10" db="EMBL/GenBank/DDBJ databases">
        <title>The complete genomes of actinobacterial strains from the NBC collection.</title>
        <authorList>
            <person name="Joergensen T.S."/>
            <person name="Alvarez Arevalo M."/>
            <person name="Sterndorff E.B."/>
            <person name="Faurdal D."/>
            <person name="Vuksanovic O."/>
            <person name="Mourched A.-S."/>
            <person name="Charusanti P."/>
            <person name="Shaw S."/>
            <person name="Blin K."/>
            <person name="Weber T."/>
        </authorList>
    </citation>
    <scope>NUCLEOTIDE SEQUENCE [LARGE SCALE GENOMIC DNA]</scope>
    <source>
        <strain evidence="3 4">NBC_00206</strain>
    </source>
</reference>
<gene>
    <name evidence="3" type="ORF">OHU27_32705</name>
</gene>
<dbReference type="EMBL" id="CP108125">
    <property type="protein sequence ID" value="WTO86944.1"/>
    <property type="molecule type" value="Genomic_DNA"/>
</dbReference>
<evidence type="ECO:0000313" key="4">
    <source>
        <dbReference type="Proteomes" id="UP001622690"/>
    </source>
</evidence>
<sequence length="185" mass="20108">MADRERRRGLLAPVPRAWPHAAVRTRVNAAALRVANLGVRHAVRRLPEVLDDGETVEMLATGTYGRGTGVVALTDRRLVLYGHGVLTRTVEDVPYDRISSVQWTGGLLTGTLAVVSAGGRTEIRQVPRDQGAALADLLGRRLAAPPPVSARHITARLGTLDELRASGAITEQEYRDRRAEILRSL</sequence>
<keyword evidence="4" id="KW-1185">Reference proteome</keyword>
<evidence type="ECO:0000313" key="3">
    <source>
        <dbReference type="EMBL" id="WTO86944.1"/>
    </source>
</evidence>
<accession>A0ABZ1J8I2</accession>
<feature type="domain" description="SHOCT" evidence="2">
    <location>
        <begin position="156"/>
        <end position="182"/>
    </location>
</feature>
<proteinExistence type="predicted"/>
<evidence type="ECO:0000259" key="1">
    <source>
        <dbReference type="Pfam" id="PF03703"/>
    </source>
</evidence>
<dbReference type="RefSeq" id="WP_404966384.1">
    <property type="nucleotide sequence ID" value="NZ_CP108125.1"/>
</dbReference>
<dbReference type="Pfam" id="PF03703">
    <property type="entry name" value="bPH_2"/>
    <property type="match status" value="1"/>
</dbReference>
<dbReference type="Pfam" id="PF09851">
    <property type="entry name" value="SHOCT"/>
    <property type="match status" value="1"/>
</dbReference>
<evidence type="ECO:0000259" key="2">
    <source>
        <dbReference type="Pfam" id="PF09851"/>
    </source>
</evidence>
<organism evidence="3 4">
    <name type="scientific">Streptomyces nigra</name>
    <dbReference type="NCBI Taxonomy" id="1827580"/>
    <lineage>
        <taxon>Bacteria</taxon>
        <taxon>Bacillati</taxon>
        <taxon>Actinomycetota</taxon>
        <taxon>Actinomycetes</taxon>
        <taxon>Kitasatosporales</taxon>
        <taxon>Streptomycetaceae</taxon>
        <taxon>Streptomyces</taxon>
    </lineage>
</organism>